<dbReference type="GO" id="GO:0008233">
    <property type="term" value="F:peptidase activity"/>
    <property type="evidence" value="ECO:0007669"/>
    <property type="project" value="UniProtKB-KW"/>
</dbReference>
<dbReference type="SUPFAM" id="SSF53163">
    <property type="entry name" value="HybD-like"/>
    <property type="match status" value="1"/>
</dbReference>
<keyword evidence="6" id="KW-1185">Reference proteome</keyword>
<reference evidence="5 6" key="1">
    <citation type="submission" date="2023-07" db="EMBL/GenBank/DDBJ databases">
        <title>Genomic Encyclopedia of Type Strains, Phase IV (KMG-IV): sequencing the most valuable type-strain genomes for metagenomic binning, comparative biology and taxonomic classification.</title>
        <authorList>
            <person name="Goeker M."/>
        </authorList>
    </citation>
    <scope>NUCLEOTIDE SEQUENCE [LARGE SCALE GENOMIC DNA]</scope>
    <source>
        <strain evidence="5 6">DSM 20694</strain>
    </source>
</reference>
<comment type="PTM">
    <text evidence="4">Autoproteolytically processed. The inactive tetrameric zymogen termed p46 autoprocesses to a smaller form termed p41, which is active only during spore germination.</text>
</comment>
<comment type="catalytic activity">
    <reaction evidence="4">
        <text>Endopeptidase action with P4 Glu or Asp, P1 preferably Glu &gt; Asp, P1' hydrophobic and P2' Ala.</text>
        <dbReference type="EC" id="3.4.24.78"/>
    </reaction>
</comment>
<dbReference type="Gene3D" id="3.40.50.1450">
    <property type="entry name" value="HybD-like"/>
    <property type="match status" value="1"/>
</dbReference>
<dbReference type="Pfam" id="PF03418">
    <property type="entry name" value="Peptidase_A25"/>
    <property type="match status" value="1"/>
</dbReference>
<keyword evidence="2 4" id="KW-0378">Hydrolase</keyword>
<dbReference type="RefSeq" id="WP_307485564.1">
    <property type="nucleotide sequence ID" value="NZ_JAUSUF010000004.1"/>
</dbReference>
<evidence type="ECO:0000256" key="2">
    <source>
        <dbReference type="ARBA" id="ARBA00022801"/>
    </source>
</evidence>
<keyword evidence="1 4" id="KW-0645">Protease</keyword>
<evidence type="ECO:0000313" key="6">
    <source>
        <dbReference type="Proteomes" id="UP001228504"/>
    </source>
</evidence>
<dbReference type="InterPro" id="IPR023430">
    <property type="entry name" value="Pept_HybD-like_dom_sf"/>
</dbReference>
<dbReference type="EMBL" id="JAUSUF010000004">
    <property type="protein sequence ID" value="MDQ0149742.1"/>
    <property type="molecule type" value="Genomic_DNA"/>
</dbReference>
<dbReference type="EC" id="3.4.24.78" evidence="4"/>
<comment type="caution">
    <text evidence="5">The sequence shown here is derived from an EMBL/GenBank/DDBJ whole genome shotgun (WGS) entry which is preliminary data.</text>
</comment>
<accession>A0ABT9UTW2</accession>
<comment type="similarity">
    <text evidence="4">Belongs to the peptidase A25 family.</text>
</comment>
<gene>
    <name evidence="4" type="primary">gpr</name>
    <name evidence="5" type="ORF">J2S18_001673</name>
</gene>
<feature type="chain" id="PRO_5044921884" description="Germination protease" evidence="4">
    <location>
        <begin position="8"/>
        <end position="324"/>
    </location>
</feature>
<dbReference type="Proteomes" id="UP001228504">
    <property type="component" value="Unassembled WGS sequence"/>
</dbReference>
<evidence type="ECO:0000256" key="1">
    <source>
        <dbReference type="ARBA" id="ARBA00022670"/>
    </source>
</evidence>
<evidence type="ECO:0000313" key="5">
    <source>
        <dbReference type="EMBL" id="MDQ0149742.1"/>
    </source>
</evidence>
<feature type="propeptide" id="PRO_5044921883" evidence="4">
    <location>
        <begin position="1"/>
        <end position="7"/>
    </location>
</feature>
<dbReference type="HAMAP" id="MF_00626">
    <property type="entry name" value="Germination_prot"/>
    <property type="match status" value="1"/>
</dbReference>
<dbReference type="InterPro" id="IPR005080">
    <property type="entry name" value="Peptidase_A25"/>
</dbReference>
<comment type="function">
    <text evidence="4">Initiates the rapid degradation of small, acid-soluble proteins during spore germination.</text>
</comment>
<comment type="subunit">
    <text evidence="4">Homotetramer.</text>
</comment>
<organism evidence="5 6">
    <name type="scientific">Eubacterium multiforme</name>
    <dbReference type="NCBI Taxonomy" id="83339"/>
    <lineage>
        <taxon>Bacteria</taxon>
        <taxon>Bacillati</taxon>
        <taxon>Bacillota</taxon>
        <taxon>Clostridia</taxon>
        <taxon>Eubacteriales</taxon>
        <taxon>Eubacteriaceae</taxon>
        <taxon>Eubacterium</taxon>
    </lineage>
</organism>
<proteinExistence type="inferred from homology"/>
<name>A0ABT9UTW2_9FIRM</name>
<dbReference type="NCBIfam" id="TIGR01441">
    <property type="entry name" value="GPR"/>
    <property type="match status" value="1"/>
</dbReference>
<sequence>MLNFRTDLAIEAKEDYTKVHKNEIDGVIVDENVINDSKVTTVKINNEDGAKKLGKPIGTYITIDIPDHTIYDGELMDDVSKAVGKTLKELVNIKEKEIALIVGLGNWKVTPDALGPKVVEKIMITRHLKEVMPEAIDDSIIPVCAIAPGVLGITGIETVEIIKALVEKVNPDLVICIDALASRRIERVNRTIQISNTGISPGAGVGNHRMKINEETLGVKVVAIGVPTVVDASTIANDSIDLVIDELIRKSESGSELFKMIKSIDRNEKSVLIKELLNPYVGDLIVTPKEVDLVIDSLSKMIANGINIAVQPNLELEDINKFMG</sequence>
<keyword evidence="3 4" id="KW-0865">Zymogen</keyword>
<dbReference type="PIRSF" id="PIRSF019549">
    <property type="entry name" value="Peptidase_A25"/>
    <property type="match status" value="1"/>
</dbReference>
<dbReference type="GO" id="GO:0006508">
    <property type="term" value="P:proteolysis"/>
    <property type="evidence" value="ECO:0007669"/>
    <property type="project" value="UniProtKB-KW"/>
</dbReference>
<protein>
    <recommendedName>
        <fullName evidence="4">Germination protease</fullName>
        <ecNumber evidence="4">3.4.24.78</ecNumber>
    </recommendedName>
    <alternativeName>
        <fullName evidence="4">GPR endopeptidase</fullName>
    </alternativeName>
    <alternativeName>
        <fullName evidence="4">Germination proteinase</fullName>
    </alternativeName>
    <alternativeName>
        <fullName evidence="4">Spore protease</fullName>
    </alternativeName>
</protein>
<evidence type="ECO:0000256" key="4">
    <source>
        <dbReference type="HAMAP-Rule" id="MF_00626"/>
    </source>
</evidence>
<evidence type="ECO:0000256" key="3">
    <source>
        <dbReference type="ARBA" id="ARBA00023145"/>
    </source>
</evidence>